<reference evidence="7" key="1">
    <citation type="submission" date="2016-10" db="EMBL/GenBank/DDBJ databases">
        <authorList>
            <person name="Varghese N."/>
            <person name="Submissions S."/>
        </authorList>
    </citation>
    <scope>NUCLEOTIDE SEQUENCE [LARGE SCALE GENOMIC DNA]</scope>
    <source>
        <strain evidence="7">DSM 17908</strain>
    </source>
</reference>
<dbReference type="GO" id="GO:0006508">
    <property type="term" value="P:proteolysis"/>
    <property type="evidence" value="ECO:0007669"/>
    <property type="project" value="UniProtKB-KW"/>
</dbReference>
<dbReference type="CDD" id="cd04847">
    <property type="entry name" value="Peptidases_S8_Subtilisin_like_2"/>
    <property type="match status" value="1"/>
</dbReference>
<accession>A0A1I3KJJ9</accession>
<dbReference type="EMBL" id="NITY01000003">
    <property type="protein sequence ID" value="PHM45071.1"/>
    <property type="molecule type" value="Genomic_DNA"/>
</dbReference>
<name>A0A1I3KJJ9_9GAMM</name>
<reference evidence="6" key="2">
    <citation type="submission" date="2016-10" db="EMBL/GenBank/DDBJ databases">
        <authorList>
            <person name="de Groot N.N."/>
        </authorList>
    </citation>
    <scope>NUCLEOTIDE SEQUENCE [LARGE SCALE GENOMIC DNA]</scope>
    <source>
        <strain evidence="6">DSM 17908</strain>
    </source>
</reference>
<evidence type="ECO:0000313" key="5">
    <source>
        <dbReference type="EMBL" id="PHM45071.1"/>
    </source>
</evidence>
<gene>
    <name evidence="6" type="ORF">SAMN05421680_103105</name>
    <name evidence="5" type="ORF">Xmau_01276</name>
</gene>
<sequence length="836" mass="94604">MPPVIKEKKHIFIGKNGKVKKYSAYPTPRPPPDIPIRDRNIHGHQLLHRLTQIKSKERLLLNEAEKYELDSVLGIQITFESYPEIEFDFEKLADVRSGIEILNVISVDNKYIATILVPIGKFSVLEKKIEQYLDPKKDKNKNPKNSKLINAIKTIRQAVIEYLWSDNPELYPESPDEIQWLEIWLPVGADRQAIISDFKKLCSILNIKISQSTLEFPERTVLLVETSLNQLTQSALLLSKIAEIKKAKTTADFFEQLPISDQLEWCNDLLSRASFKLNDDCPYISIMDTGINFGHPLLQHVCNENDLFVIEPNWDPADSDGHGTAMAGIATFGDLSLILDSQNSVQTKHRIESIKLLRYSGDNEGKHLGQITADGISLSEITNFDRKRIYTLALSAKDAMDRGKPSAWSSELDALSVDYLGDNLYRRLFIVCAGNTGSDLTALKEYPQYNELQDIHDPGQAWNVLTVGAYTNKIDIQDEGAESYVPLAPNGGLSPYSTTSVNWVSSMPIKPEVVFEGGNMGVDSFSASSMTSLQLLTTHHDIPTRLFSTFNATSAATALAAKFAAEIYSEYPNLWPETVRALIVHSAQWTDSMKKQFNYPNKTERKKAQHLARVAGYGVPDLKKALWSMNNSLAMIIEDELQPFQLIKGGEPTTKEMHVHELPWPKEILLTLGDAQVKMTVTLSYFIEPNPSSRNISNKYRYPSHQLKFDVKRPTESTPHFLQRLSRDAINEAKNISKPPLDSNWLLGDFRHKGSIHKDVWMGSAADLAERGMVAVYPMTGWWRTRKKLERYNKMARYALIISIETNSTDIDLYTPIQNQVNNRSFIKTEVTIKNE</sequence>
<keyword evidence="3" id="KW-0720">Serine protease</keyword>
<dbReference type="Pfam" id="PF00082">
    <property type="entry name" value="Peptidase_S8"/>
    <property type="match status" value="1"/>
</dbReference>
<dbReference type="InterPro" id="IPR034074">
    <property type="entry name" value="Y4bN_pept_dom"/>
</dbReference>
<keyword evidence="2" id="KW-0378">Hydrolase</keyword>
<evidence type="ECO:0000256" key="3">
    <source>
        <dbReference type="ARBA" id="ARBA00022825"/>
    </source>
</evidence>
<dbReference type="PRINTS" id="PR00723">
    <property type="entry name" value="SUBTILISIN"/>
</dbReference>
<keyword evidence="8" id="KW-1185">Reference proteome</keyword>
<proteinExistence type="predicted"/>
<dbReference type="InterPro" id="IPR036852">
    <property type="entry name" value="Peptidase_S8/S53_dom_sf"/>
</dbReference>
<protein>
    <submittedName>
        <fullName evidence="5 6">Subtilase</fullName>
    </submittedName>
</protein>
<dbReference type="GO" id="GO:0004252">
    <property type="term" value="F:serine-type endopeptidase activity"/>
    <property type="evidence" value="ECO:0007669"/>
    <property type="project" value="InterPro"/>
</dbReference>
<dbReference type="RefSeq" id="WP_211284488.1">
    <property type="nucleotide sequence ID" value="NZ_CAWNQB010000023.1"/>
</dbReference>
<evidence type="ECO:0000313" key="8">
    <source>
        <dbReference type="Proteomes" id="UP000224607"/>
    </source>
</evidence>
<evidence type="ECO:0000259" key="4">
    <source>
        <dbReference type="Pfam" id="PF00082"/>
    </source>
</evidence>
<reference evidence="5 8" key="3">
    <citation type="journal article" date="2017" name="Nat. Microbiol.">
        <title>Natural product diversity associated with the nematode symbionts Photorhabdus and Xenorhabdus.</title>
        <authorList>
            <person name="Tobias N.J."/>
            <person name="Wolff H."/>
            <person name="Djahanschiri B."/>
            <person name="Grundmann F."/>
            <person name="Kronenwerth M."/>
            <person name="Shi Y.M."/>
            <person name="Simonyi S."/>
            <person name="Grun P."/>
            <person name="Shapiro-Ilan D."/>
            <person name="Pidot S.J."/>
            <person name="Stinear T.P."/>
            <person name="Ebersberger I."/>
            <person name="Bode H.B."/>
        </authorList>
    </citation>
    <scope>NUCLEOTIDE SEQUENCE [LARGE SCALE GENOMIC DNA]</scope>
    <source>
        <strain evidence="5 8">DSM 17908</strain>
    </source>
</reference>
<dbReference type="Gene3D" id="3.40.50.200">
    <property type="entry name" value="Peptidase S8/S53 domain"/>
    <property type="match status" value="1"/>
</dbReference>
<evidence type="ECO:0000256" key="1">
    <source>
        <dbReference type="ARBA" id="ARBA00022670"/>
    </source>
</evidence>
<evidence type="ECO:0000256" key="2">
    <source>
        <dbReference type="ARBA" id="ARBA00022801"/>
    </source>
</evidence>
<feature type="domain" description="Peptidase S8/S53" evidence="4">
    <location>
        <begin position="283"/>
        <end position="618"/>
    </location>
</feature>
<dbReference type="Proteomes" id="UP000224607">
    <property type="component" value="Unassembled WGS sequence"/>
</dbReference>
<dbReference type="AlphaFoldDB" id="A0A1I3KJJ9"/>
<dbReference type="InterPro" id="IPR000209">
    <property type="entry name" value="Peptidase_S8/S53_dom"/>
</dbReference>
<evidence type="ECO:0000313" key="6">
    <source>
        <dbReference type="EMBL" id="SFI72646.1"/>
    </source>
</evidence>
<dbReference type="STRING" id="351675.SAMN05421680_103105"/>
<dbReference type="Proteomes" id="UP000198919">
    <property type="component" value="Unassembled WGS sequence"/>
</dbReference>
<dbReference type="EMBL" id="FORG01000003">
    <property type="protein sequence ID" value="SFI72646.1"/>
    <property type="molecule type" value="Genomic_DNA"/>
</dbReference>
<organism evidence="6 7">
    <name type="scientific">Xenorhabdus mauleonii</name>
    <dbReference type="NCBI Taxonomy" id="351675"/>
    <lineage>
        <taxon>Bacteria</taxon>
        <taxon>Pseudomonadati</taxon>
        <taxon>Pseudomonadota</taxon>
        <taxon>Gammaproteobacteria</taxon>
        <taxon>Enterobacterales</taxon>
        <taxon>Morganellaceae</taxon>
        <taxon>Xenorhabdus</taxon>
    </lineage>
</organism>
<evidence type="ECO:0000313" key="7">
    <source>
        <dbReference type="Proteomes" id="UP000198919"/>
    </source>
</evidence>
<dbReference type="InterPro" id="IPR015500">
    <property type="entry name" value="Peptidase_S8_subtilisin-rel"/>
</dbReference>
<dbReference type="SUPFAM" id="SSF52743">
    <property type="entry name" value="Subtilisin-like"/>
    <property type="match status" value="1"/>
</dbReference>
<keyword evidence="1" id="KW-0645">Protease</keyword>